<dbReference type="InterPro" id="IPR041408">
    <property type="entry name" value="Hcp_Tssd"/>
</dbReference>
<dbReference type="EMBL" id="CP095049">
    <property type="protein sequence ID" value="UOQ53527.1"/>
    <property type="molecule type" value="Genomic_DNA"/>
</dbReference>
<accession>A0ABY4FA28</accession>
<protein>
    <recommendedName>
        <fullName evidence="1">Tox-MPTase4 domain-containing protein</fullName>
    </recommendedName>
</protein>
<dbReference type="InterPro" id="IPR028912">
    <property type="entry name" value="Tox-MPTase4_dom"/>
</dbReference>
<dbReference type="Pfam" id="PF17642">
    <property type="entry name" value="TssD"/>
    <property type="match status" value="1"/>
</dbReference>
<gene>
    <name evidence="2" type="ORF">MUN80_01925</name>
</gene>
<reference evidence="2 3" key="1">
    <citation type="submission" date="2022-04" db="EMBL/GenBank/DDBJ databases">
        <title>Hymenobacter sp. isolated from the air.</title>
        <authorList>
            <person name="Won M."/>
            <person name="Lee C.-M."/>
            <person name="Woen H.-Y."/>
            <person name="Kwon S.-W."/>
        </authorList>
    </citation>
    <scope>NUCLEOTIDE SEQUENCE [LARGE SCALE GENOMIC DNA]</scope>
    <source>
        <strain evidence="3">5116 S-27</strain>
    </source>
</reference>
<evidence type="ECO:0000259" key="1">
    <source>
        <dbReference type="Pfam" id="PF15640"/>
    </source>
</evidence>
<dbReference type="RefSeq" id="WP_244718901.1">
    <property type="nucleotide sequence ID" value="NZ_CP095049.1"/>
</dbReference>
<evidence type="ECO:0000313" key="3">
    <source>
        <dbReference type="Proteomes" id="UP000831785"/>
    </source>
</evidence>
<dbReference type="Pfam" id="PF15640">
    <property type="entry name" value="Tox-MPTase4"/>
    <property type="match status" value="1"/>
</dbReference>
<dbReference type="Proteomes" id="UP000831785">
    <property type="component" value="Chromosome"/>
</dbReference>
<name>A0ABY4FA28_9BACT</name>
<feature type="domain" description="Tox-MPTase4" evidence="1">
    <location>
        <begin position="199"/>
        <end position="318"/>
    </location>
</feature>
<keyword evidence="3" id="KW-1185">Reference proteome</keyword>
<evidence type="ECO:0000313" key="2">
    <source>
        <dbReference type="EMBL" id="UOQ53527.1"/>
    </source>
</evidence>
<organism evidence="2 3">
    <name type="scientific">Hymenobacter cellulosivorans</name>
    <dbReference type="NCBI Taxonomy" id="2932249"/>
    <lineage>
        <taxon>Bacteria</taxon>
        <taxon>Pseudomonadati</taxon>
        <taxon>Bacteroidota</taxon>
        <taxon>Cytophagia</taxon>
        <taxon>Cytophagales</taxon>
        <taxon>Hymenobacteraceae</taxon>
        <taxon>Hymenobacter</taxon>
    </lineage>
</organism>
<sequence length="327" mass="36691">MPILDAEIQVAGVRAPFAAGSFSFWQLTDYQGRPSTDVHLGLIKLTLVGEAASWPIWEEWMLDSYRRQSGRLVFYHDVGQTAKTVVFYDAFCVHYECRFDARGQDGQAAFETIVYLSAAAEEVQGQFSEAHSVLPWNTDQATRLRALTKPPEHRPSKELAAAAKTVSLLLPADWVDKDSPINPWVGKARSKSGFLGSPKLTRKELNKWTNRIAAESDVKLEILQKGSPILAYMDANNKQGGFQAEAKVIYLRPGPTRYEVAHEAKHAEQCKQMGLSLYVDQSRLQKEMYVYEELMKSKATLSPAEVEHATAYINRLRKDDGLPPINS</sequence>
<proteinExistence type="predicted"/>